<dbReference type="Gene3D" id="3.40.50.1980">
    <property type="entry name" value="Nitrogenase molybdenum iron protein domain"/>
    <property type="match status" value="2"/>
</dbReference>
<evidence type="ECO:0000256" key="3">
    <source>
        <dbReference type="ARBA" id="ARBA00022723"/>
    </source>
</evidence>
<dbReference type="InterPro" id="IPR016161">
    <property type="entry name" value="Ald_DH/histidinol_DH"/>
</dbReference>
<dbReference type="GO" id="GO:0051287">
    <property type="term" value="F:NAD binding"/>
    <property type="evidence" value="ECO:0007669"/>
    <property type="project" value="InterPro"/>
</dbReference>
<dbReference type="GO" id="GO:0046872">
    <property type="term" value="F:metal ion binding"/>
    <property type="evidence" value="ECO:0007669"/>
    <property type="project" value="UniProtKB-KW"/>
</dbReference>
<evidence type="ECO:0000256" key="2">
    <source>
        <dbReference type="ARBA" id="ARBA00010178"/>
    </source>
</evidence>
<evidence type="ECO:0000256" key="4">
    <source>
        <dbReference type="ARBA" id="ARBA00022833"/>
    </source>
</evidence>
<dbReference type="SUPFAM" id="SSF53720">
    <property type="entry name" value="ALDH-like"/>
    <property type="match status" value="1"/>
</dbReference>
<dbReference type="CDD" id="cd06572">
    <property type="entry name" value="Histidinol_dh"/>
    <property type="match status" value="1"/>
</dbReference>
<protein>
    <submittedName>
        <fullName evidence="7">Histidinol dehydrogenase</fullName>
    </submittedName>
</protein>
<keyword evidence="5" id="KW-0560">Oxidoreductase</keyword>
<comment type="caution">
    <text evidence="7">The sequence shown here is derived from an EMBL/GenBank/DDBJ whole genome shotgun (WGS) entry which is preliminary data.</text>
</comment>
<evidence type="ECO:0000313" key="7">
    <source>
        <dbReference type="EMBL" id="POM62616.1"/>
    </source>
</evidence>
<evidence type="ECO:0000256" key="5">
    <source>
        <dbReference type="ARBA" id="ARBA00023002"/>
    </source>
</evidence>
<accession>A0A2P4XAP5</accession>
<comment type="similarity">
    <text evidence="2 6">Belongs to the histidinol dehydrogenase family.</text>
</comment>
<keyword evidence="8" id="KW-1185">Reference proteome</keyword>
<dbReference type="PANTHER" id="PTHR21256">
    <property type="entry name" value="HISTIDINOL DEHYDROGENASE HDH"/>
    <property type="match status" value="1"/>
</dbReference>
<name>A0A2P4XAP5_9STRA</name>
<dbReference type="PRINTS" id="PR00083">
    <property type="entry name" value="HOLDHDRGNASE"/>
</dbReference>
<organism evidence="7 8">
    <name type="scientific">Phytophthora palmivora</name>
    <dbReference type="NCBI Taxonomy" id="4796"/>
    <lineage>
        <taxon>Eukaryota</taxon>
        <taxon>Sar</taxon>
        <taxon>Stramenopiles</taxon>
        <taxon>Oomycota</taxon>
        <taxon>Peronosporomycetes</taxon>
        <taxon>Peronosporales</taxon>
        <taxon>Peronosporaceae</taxon>
        <taxon>Phytophthora</taxon>
    </lineage>
</organism>
<dbReference type="Proteomes" id="UP000237271">
    <property type="component" value="Unassembled WGS sequence"/>
</dbReference>
<dbReference type="OrthoDB" id="1703565at2759"/>
<keyword evidence="4" id="KW-0862">Zinc</keyword>
<evidence type="ECO:0000313" key="8">
    <source>
        <dbReference type="Proteomes" id="UP000237271"/>
    </source>
</evidence>
<dbReference type="GO" id="GO:0005829">
    <property type="term" value="C:cytosol"/>
    <property type="evidence" value="ECO:0007669"/>
    <property type="project" value="TreeGrafter"/>
</dbReference>
<dbReference type="Gene3D" id="1.20.5.1300">
    <property type="match status" value="1"/>
</dbReference>
<dbReference type="InterPro" id="IPR012131">
    <property type="entry name" value="Hstdl_DH"/>
</dbReference>
<evidence type="ECO:0000256" key="6">
    <source>
        <dbReference type="RuleBase" id="RU004175"/>
    </source>
</evidence>
<dbReference type="GO" id="GO:0000105">
    <property type="term" value="P:L-histidine biosynthetic process"/>
    <property type="evidence" value="ECO:0007669"/>
    <property type="project" value="InterPro"/>
</dbReference>
<sequence>MALKQISPADVASFAYDPVDPSALQDATLIVNDVRDNGETALKKHAARLGDVPSEDAALLLSQSELKEAYDTLPQDQQQVLQRTAQRIKVFAQSQRASISSFEQKIDGGFAGQDVSPMHAAGCYAPGGRYPLPSSVLMTAVTARVAGVKTVVVSSPRPAPATLAAAYLAGADYFLAAGGAQSIAAMAYGVGGVPACDIIVGPGNKWVTAAKSLVFGKCAIDMLAGPSECLVIADESADAATIAADLLAQAEHDTAAVPILVTTSQKTIDAVNEQLIKQLETLPSAPTASVSVKNGFAVLCPDMATCVSVSDLLAPEHLEVITTNAREVADQVSNYGGLFVGGRAAEVFGDYGAGPNHVLPTGGTAKYTGGLSVHTFLRIRTWMRIDDANESQALVQDSALLARMEGLEGHARAAEKRLL</sequence>
<dbReference type="GO" id="GO:0004399">
    <property type="term" value="F:histidinol dehydrogenase activity"/>
    <property type="evidence" value="ECO:0007669"/>
    <property type="project" value="InterPro"/>
</dbReference>
<proteinExistence type="inferred from homology"/>
<dbReference type="EMBL" id="NCKW01015528">
    <property type="protein sequence ID" value="POM62616.1"/>
    <property type="molecule type" value="Genomic_DNA"/>
</dbReference>
<dbReference type="FunFam" id="3.40.50.1980:FF:000026">
    <property type="entry name" value="Histidinol dehydrogenase"/>
    <property type="match status" value="1"/>
</dbReference>
<keyword evidence="3" id="KW-0479">Metal-binding</keyword>
<dbReference type="AlphaFoldDB" id="A0A2P4XAP5"/>
<dbReference type="Pfam" id="PF00815">
    <property type="entry name" value="Histidinol_dh"/>
    <property type="match status" value="1"/>
</dbReference>
<dbReference type="PANTHER" id="PTHR21256:SF2">
    <property type="entry name" value="HISTIDINE BIOSYNTHESIS TRIFUNCTIONAL PROTEIN"/>
    <property type="match status" value="1"/>
</dbReference>
<comment type="cofactor">
    <cofactor evidence="1">
        <name>Zn(2+)</name>
        <dbReference type="ChEBI" id="CHEBI:29105"/>
    </cofactor>
</comment>
<evidence type="ECO:0000256" key="1">
    <source>
        <dbReference type="ARBA" id="ARBA00001947"/>
    </source>
</evidence>
<gene>
    <name evidence="7" type="ORF">PHPALM_28205</name>
</gene>
<dbReference type="InterPro" id="IPR022695">
    <property type="entry name" value="Histidinol_DH_monofunct"/>
</dbReference>
<dbReference type="PIRSF" id="PIRSF000099">
    <property type="entry name" value="Histidinol_dh"/>
    <property type="match status" value="1"/>
</dbReference>
<dbReference type="FunFam" id="3.40.50.1980:FF:000001">
    <property type="entry name" value="Histidinol dehydrogenase"/>
    <property type="match status" value="1"/>
</dbReference>
<reference evidence="7 8" key="1">
    <citation type="journal article" date="2017" name="Genome Biol. Evol.">
        <title>Phytophthora megakarya and P. palmivora, closely related causal agents of cacao black pod rot, underwent increases in genome sizes and gene numbers by different mechanisms.</title>
        <authorList>
            <person name="Ali S.S."/>
            <person name="Shao J."/>
            <person name="Lary D.J."/>
            <person name="Kronmiller B."/>
            <person name="Shen D."/>
            <person name="Strem M.D."/>
            <person name="Amoako-Attah I."/>
            <person name="Akrofi A.Y."/>
            <person name="Begoude B.A."/>
            <person name="Ten Hoopen G.M."/>
            <person name="Coulibaly K."/>
            <person name="Kebe B.I."/>
            <person name="Melnick R.L."/>
            <person name="Guiltinan M.J."/>
            <person name="Tyler B.M."/>
            <person name="Meinhardt L.W."/>
            <person name="Bailey B.A."/>
        </authorList>
    </citation>
    <scope>NUCLEOTIDE SEQUENCE [LARGE SCALE GENOMIC DNA]</scope>
    <source>
        <strain evidence="8">sbr112.9</strain>
    </source>
</reference>
<dbReference type="NCBIfam" id="TIGR00069">
    <property type="entry name" value="hisD"/>
    <property type="match status" value="1"/>
</dbReference>